<feature type="signal peptide" evidence="1">
    <location>
        <begin position="1"/>
        <end position="26"/>
    </location>
</feature>
<dbReference type="RefSeq" id="WP_093613462.1">
    <property type="nucleotide sequence ID" value="NZ_BOMT01000096.1"/>
</dbReference>
<reference evidence="2 3" key="1">
    <citation type="submission" date="2016-10" db="EMBL/GenBank/DDBJ databases">
        <authorList>
            <person name="de Groot N.N."/>
        </authorList>
    </citation>
    <scope>NUCLEOTIDE SEQUENCE [LARGE SCALE GENOMIC DNA]</scope>
    <source>
        <strain evidence="2 3">DSM 43019</strain>
    </source>
</reference>
<sequence length="147" mass="15382">MPGSGSTRTILVATLMLLAGCASSGAAGSADLAGTVTVDGFRKVDEYRKADTTTYYFVGPAGTDLRTAVSARDWAPKPAPSVPAENPYLWVLTSSADIDGYSCSVVVRRLLPKFSRLATGLSADETRDLAAGKLDYVDVSSVCTKLP</sequence>
<proteinExistence type="predicted"/>
<evidence type="ECO:0000256" key="1">
    <source>
        <dbReference type="SAM" id="SignalP"/>
    </source>
</evidence>
<dbReference type="AlphaFoldDB" id="A0A1I2EL35"/>
<protein>
    <recommendedName>
        <fullName evidence="4">Lipoprotein</fullName>
    </recommendedName>
</protein>
<organism evidence="2 3">
    <name type="scientific">Actinoplanes philippinensis</name>
    <dbReference type="NCBI Taxonomy" id="35752"/>
    <lineage>
        <taxon>Bacteria</taxon>
        <taxon>Bacillati</taxon>
        <taxon>Actinomycetota</taxon>
        <taxon>Actinomycetes</taxon>
        <taxon>Micromonosporales</taxon>
        <taxon>Micromonosporaceae</taxon>
        <taxon>Actinoplanes</taxon>
    </lineage>
</organism>
<evidence type="ECO:0008006" key="4">
    <source>
        <dbReference type="Google" id="ProtNLM"/>
    </source>
</evidence>
<gene>
    <name evidence="2" type="ORF">SAMN05421541_104563</name>
</gene>
<evidence type="ECO:0000313" key="3">
    <source>
        <dbReference type="Proteomes" id="UP000199645"/>
    </source>
</evidence>
<evidence type="ECO:0000313" key="2">
    <source>
        <dbReference type="EMBL" id="SFE93722.1"/>
    </source>
</evidence>
<feature type="chain" id="PRO_5011756002" description="Lipoprotein" evidence="1">
    <location>
        <begin position="27"/>
        <end position="147"/>
    </location>
</feature>
<dbReference type="EMBL" id="FONV01000004">
    <property type="protein sequence ID" value="SFE93722.1"/>
    <property type="molecule type" value="Genomic_DNA"/>
</dbReference>
<dbReference type="STRING" id="35752.SAMN05421541_104563"/>
<keyword evidence="1" id="KW-0732">Signal</keyword>
<name>A0A1I2EL35_9ACTN</name>
<accession>A0A1I2EL35</accession>
<dbReference type="Proteomes" id="UP000199645">
    <property type="component" value="Unassembled WGS sequence"/>
</dbReference>
<keyword evidence="3" id="KW-1185">Reference proteome</keyword>